<sequence>MISMGETVDYIKSIYQKFNLSSHTDLKDFCKEQKFDRYIPARFITVGSREID</sequence>
<protein>
    <submittedName>
        <fullName evidence="1">LuxR family transcriptional regulator</fullName>
    </submittedName>
</protein>
<dbReference type="EMBL" id="NJAK01000001">
    <property type="protein sequence ID" value="PHM63113.1"/>
    <property type="molecule type" value="Genomic_DNA"/>
</dbReference>
<comment type="caution">
    <text evidence="1">The sequence shown here is derived from an EMBL/GenBank/DDBJ whole genome shotgun (WGS) entry which is preliminary data.</text>
</comment>
<evidence type="ECO:0000313" key="1">
    <source>
        <dbReference type="EMBL" id="PHM63113.1"/>
    </source>
</evidence>
<accession>A0A2D0KI49</accession>
<dbReference type="AlphaFoldDB" id="A0A2D0KI49"/>
<organism evidence="1 2">
    <name type="scientific">Xenorhabdus ishibashii</name>
    <dbReference type="NCBI Taxonomy" id="1034471"/>
    <lineage>
        <taxon>Bacteria</taxon>
        <taxon>Pseudomonadati</taxon>
        <taxon>Pseudomonadota</taxon>
        <taxon>Gammaproteobacteria</taxon>
        <taxon>Enterobacterales</taxon>
        <taxon>Morganellaceae</taxon>
        <taxon>Xenorhabdus</taxon>
    </lineage>
</organism>
<name>A0A2D0KI49_9GAMM</name>
<gene>
    <name evidence="1" type="ORF">Xish_02344</name>
</gene>
<evidence type="ECO:0000313" key="2">
    <source>
        <dbReference type="Proteomes" id="UP000222168"/>
    </source>
</evidence>
<keyword evidence="2" id="KW-1185">Reference proteome</keyword>
<proteinExistence type="predicted"/>
<dbReference type="Proteomes" id="UP000222168">
    <property type="component" value="Unassembled WGS sequence"/>
</dbReference>
<reference evidence="1 2" key="1">
    <citation type="journal article" date="2017" name="Nat. Microbiol.">
        <title>Natural product diversity associated with the nematode symbionts Photorhabdus and Xenorhabdus.</title>
        <authorList>
            <person name="Tobias N.J."/>
            <person name="Wolff H."/>
            <person name="Djahanschiri B."/>
            <person name="Grundmann F."/>
            <person name="Kronenwerth M."/>
            <person name="Shi Y.M."/>
            <person name="Simonyi S."/>
            <person name="Grun P."/>
            <person name="Shapiro-Ilan D."/>
            <person name="Pidot S.J."/>
            <person name="Stinear T.P."/>
            <person name="Ebersberger I."/>
            <person name="Bode H.B."/>
        </authorList>
    </citation>
    <scope>NUCLEOTIDE SEQUENCE [LARGE SCALE GENOMIC DNA]</scope>
    <source>
        <strain evidence="1 2">DSM 22670</strain>
    </source>
</reference>